<keyword evidence="1" id="KW-0732">Signal</keyword>
<evidence type="ECO:0000313" key="3">
    <source>
        <dbReference type="Proteomes" id="UP000199347"/>
    </source>
</evidence>
<dbReference type="RefSeq" id="WP_170130451.1">
    <property type="nucleotide sequence ID" value="NZ_FMVW01000002.1"/>
</dbReference>
<dbReference type="AlphaFoldDB" id="A0A1G5N624"/>
<feature type="chain" id="PRO_5011757916" description="THAP4-like heme-binding beta-barrel domain-containing protein" evidence="1">
    <location>
        <begin position="25"/>
        <end position="192"/>
    </location>
</feature>
<name>A0A1G5N624_AFIMA</name>
<keyword evidence="3" id="KW-1185">Reference proteome</keyword>
<dbReference type="Proteomes" id="UP000199347">
    <property type="component" value="Unassembled WGS sequence"/>
</dbReference>
<gene>
    <name evidence="2" type="ORF">SAMN03080610_01586</name>
</gene>
<protein>
    <recommendedName>
        <fullName evidence="4">THAP4-like heme-binding beta-barrel domain-containing protein</fullName>
    </recommendedName>
</protein>
<dbReference type="STRING" id="1120955.SAMN03080610_01586"/>
<evidence type="ECO:0008006" key="4">
    <source>
        <dbReference type="Google" id="ProtNLM"/>
    </source>
</evidence>
<sequence length="192" mass="20388">MLRAFFVAALAICIPALAPQPAAAADEDAVAFMERFGGEWRGSGRLLIGPESGLRFHCALNGDPSRSMMAFGMTGKCWTGSLSAPVYARLRYNGDQKRFFGSFMDGAEGDGANIVGERDGEGFMLKLMRGELQGLLDAEPAGDGKMTILLSLYDPNSRRSIPVAAMGFARAGSDSLPIYDPAITGSIEPGNK</sequence>
<reference evidence="2 3" key="1">
    <citation type="submission" date="2016-10" db="EMBL/GenBank/DDBJ databases">
        <authorList>
            <person name="de Groot N.N."/>
        </authorList>
    </citation>
    <scope>NUCLEOTIDE SEQUENCE [LARGE SCALE GENOMIC DNA]</scope>
    <source>
        <strain evidence="2 3">DSM 2698</strain>
    </source>
</reference>
<feature type="signal peptide" evidence="1">
    <location>
        <begin position="1"/>
        <end position="24"/>
    </location>
</feature>
<dbReference type="EMBL" id="FMVW01000002">
    <property type="protein sequence ID" value="SCZ32826.1"/>
    <property type="molecule type" value="Genomic_DNA"/>
</dbReference>
<evidence type="ECO:0000313" key="2">
    <source>
        <dbReference type="EMBL" id="SCZ32826.1"/>
    </source>
</evidence>
<evidence type="ECO:0000256" key="1">
    <source>
        <dbReference type="SAM" id="SignalP"/>
    </source>
</evidence>
<accession>A0A1G5N624</accession>
<organism evidence="2 3">
    <name type="scientific">Afifella marina DSM 2698</name>
    <dbReference type="NCBI Taxonomy" id="1120955"/>
    <lineage>
        <taxon>Bacteria</taxon>
        <taxon>Pseudomonadati</taxon>
        <taxon>Pseudomonadota</taxon>
        <taxon>Alphaproteobacteria</taxon>
        <taxon>Hyphomicrobiales</taxon>
        <taxon>Afifellaceae</taxon>
        <taxon>Afifella</taxon>
    </lineage>
</organism>
<proteinExistence type="predicted"/>